<comment type="caution">
    <text evidence="3">The sequence shown here is derived from an EMBL/GenBank/DDBJ whole genome shotgun (WGS) entry which is preliminary data.</text>
</comment>
<keyword evidence="2" id="KW-0472">Membrane</keyword>
<feature type="transmembrane region" description="Helical" evidence="2">
    <location>
        <begin position="36"/>
        <end position="56"/>
    </location>
</feature>
<sequence>MRLRTPGSGGDAGAESERAAAPSVRIRPERRTRGDLAIVVAIVVVVALVAAAVWWVSTSRRASDDFAAAPLPSIDTATSAPAGFTSGWQADSSDTASTVVTDSAVVTADDGTVAGHDPGSGDVRWRYHRADPLCGVIGAYSSSPRVVAVYRNSRGCSEVTALDASDGRRAATRASAADSSVSLSSGSDYVVSQGDSRLESWGSSMVRGVEYGRVSAPVKPGTQPRSGCVLLSSATGADQIAVIERCGDEPGYRLTIIAAAQDKDEKVDESGSRIITSGTAEPPPRVVAVSSSAVAVYVGASGPLETDRGPQLQVYGMGATLTSSHEVLGDPTPPADSHPQMRDGLLSYYTGKSTIILDASALTPTYQVPGTLGPAALMGRDLLVPGPTGITILDPATGRQIRTIPVDRPGYRSGTITLAPIGNDVAQLYGGRIHMLLGT</sequence>
<evidence type="ECO:0000256" key="1">
    <source>
        <dbReference type="SAM" id="MobiDB-lite"/>
    </source>
</evidence>
<feature type="region of interest" description="Disordered" evidence="1">
    <location>
        <begin position="1"/>
        <end position="26"/>
    </location>
</feature>
<evidence type="ECO:0000313" key="3">
    <source>
        <dbReference type="EMBL" id="MCP2177481.1"/>
    </source>
</evidence>
<dbReference type="RefSeq" id="WP_253662411.1">
    <property type="nucleotide sequence ID" value="NZ_JAMTCJ010000003.1"/>
</dbReference>
<protein>
    <recommendedName>
        <fullName evidence="5">Pyrroloquinoline-quinone binding quinoprotein</fullName>
    </recommendedName>
</protein>
<keyword evidence="4" id="KW-1185">Reference proteome</keyword>
<keyword evidence="2" id="KW-1133">Transmembrane helix</keyword>
<keyword evidence="2" id="KW-0812">Transmembrane</keyword>
<dbReference type="Proteomes" id="UP001206895">
    <property type="component" value="Unassembled WGS sequence"/>
</dbReference>
<dbReference type="InterPro" id="IPR011047">
    <property type="entry name" value="Quinoprotein_ADH-like_sf"/>
</dbReference>
<accession>A0ABT1HIE5</accession>
<dbReference type="SUPFAM" id="SSF50998">
    <property type="entry name" value="Quinoprotein alcohol dehydrogenase-like"/>
    <property type="match status" value="1"/>
</dbReference>
<evidence type="ECO:0008006" key="5">
    <source>
        <dbReference type="Google" id="ProtNLM"/>
    </source>
</evidence>
<reference evidence="3 4" key="1">
    <citation type="submission" date="2022-06" db="EMBL/GenBank/DDBJ databases">
        <title>Genomic Encyclopedia of Archaeal and Bacterial Type Strains, Phase II (KMG-II): from individual species to whole genera.</title>
        <authorList>
            <person name="Goeker M."/>
        </authorList>
    </citation>
    <scope>NUCLEOTIDE SEQUENCE [LARGE SCALE GENOMIC DNA]</scope>
    <source>
        <strain evidence="3 4">DSM 44693</strain>
    </source>
</reference>
<evidence type="ECO:0000256" key="2">
    <source>
        <dbReference type="SAM" id="Phobius"/>
    </source>
</evidence>
<proteinExistence type="predicted"/>
<dbReference type="InterPro" id="IPR015943">
    <property type="entry name" value="WD40/YVTN_repeat-like_dom_sf"/>
</dbReference>
<evidence type="ECO:0000313" key="4">
    <source>
        <dbReference type="Proteomes" id="UP001206895"/>
    </source>
</evidence>
<gene>
    <name evidence="3" type="ORF">LX13_003309</name>
</gene>
<name>A0ABT1HIE5_9NOCA</name>
<dbReference type="EMBL" id="JAMTCJ010000003">
    <property type="protein sequence ID" value="MCP2177481.1"/>
    <property type="molecule type" value="Genomic_DNA"/>
</dbReference>
<dbReference type="Gene3D" id="2.130.10.10">
    <property type="entry name" value="YVTN repeat-like/Quinoprotein amine dehydrogenase"/>
    <property type="match status" value="1"/>
</dbReference>
<organism evidence="3 4">
    <name type="scientific">Williamsia maris</name>
    <dbReference type="NCBI Taxonomy" id="72806"/>
    <lineage>
        <taxon>Bacteria</taxon>
        <taxon>Bacillati</taxon>
        <taxon>Actinomycetota</taxon>
        <taxon>Actinomycetes</taxon>
        <taxon>Mycobacteriales</taxon>
        <taxon>Nocardiaceae</taxon>
        <taxon>Williamsia</taxon>
    </lineage>
</organism>